<keyword evidence="2" id="KW-1185">Reference proteome</keyword>
<dbReference type="AlphaFoldDB" id="A0AAD7YVL0"/>
<dbReference type="EMBL" id="JARGEI010000006">
    <property type="protein sequence ID" value="KAJ8729976.1"/>
    <property type="molecule type" value="Genomic_DNA"/>
</dbReference>
<accession>A0AAD7YVL0</accession>
<protein>
    <submittedName>
        <fullName evidence="1">Uncharacterized protein</fullName>
    </submittedName>
</protein>
<dbReference type="PANTHER" id="PTHR46060">
    <property type="entry name" value="MARINER MOS1 TRANSPOSASE-LIKE PROTEIN"/>
    <property type="match status" value="1"/>
</dbReference>
<evidence type="ECO:0000313" key="2">
    <source>
        <dbReference type="Proteomes" id="UP001231518"/>
    </source>
</evidence>
<evidence type="ECO:0000313" key="1">
    <source>
        <dbReference type="EMBL" id="KAJ8729976.1"/>
    </source>
</evidence>
<dbReference type="PANTHER" id="PTHR46060:SF1">
    <property type="entry name" value="MARINER MOS1 TRANSPOSASE-LIKE PROTEIN"/>
    <property type="match status" value="1"/>
</dbReference>
<dbReference type="Gene3D" id="3.30.420.10">
    <property type="entry name" value="Ribonuclease H-like superfamily/Ribonuclease H"/>
    <property type="match status" value="1"/>
</dbReference>
<dbReference type="InterPro" id="IPR036397">
    <property type="entry name" value="RNaseH_sf"/>
</dbReference>
<dbReference type="GO" id="GO:0003676">
    <property type="term" value="F:nucleic acid binding"/>
    <property type="evidence" value="ECO:0007669"/>
    <property type="project" value="InterPro"/>
</dbReference>
<sequence length="102" mass="12057">MKKWWLFTKILRLHYLQFRSGQVNLNGVERALKTTPAPSDYFLFPNLKKDLRGKHFSDDEELKGAINEHFSGHEEKNFLEGIEKLLSRTNKCIEMLGEYIEK</sequence>
<organism evidence="1 2">
    <name type="scientific">Mythimna separata</name>
    <name type="common">Oriental armyworm</name>
    <name type="synonym">Pseudaletia separata</name>
    <dbReference type="NCBI Taxonomy" id="271217"/>
    <lineage>
        <taxon>Eukaryota</taxon>
        <taxon>Metazoa</taxon>
        <taxon>Ecdysozoa</taxon>
        <taxon>Arthropoda</taxon>
        <taxon>Hexapoda</taxon>
        <taxon>Insecta</taxon>
        <taxon>Pterygota</taxon>
        <taxon>Neoptera</taxon>
        <taxon>Endopterygota</taxon>
        <taxon>Lepidoptera</taxon>
        <taxon>Glossata</taxon>
        <taxon>Ditrysia</taxon>
        <taxon>Noctuoidea</taxon>
        <taxon>Noctuidae</taxon>
        <taxon>Noctuinae</taxon>
        <taxon>Hadenini</taxon>
        <taxon>Mythimna</taxon>
    </lineage>
</organism>
<comment type="caution">
    <text evidence="1">The sequence shown here is derived from an EMBL/GenBank/DDBJ whole genome shotgun (WGS) entry which is preliminary data.</text>
</comment>
<name>A0AAD7YVL0_MYTSE</name>
<gene>
    <name evidence="1" type="ORF">PYW07_017014</name>
</gene>
<reference evidence="1" key="1">
    <citation type="submission" date="2023-03" db="EMBL/GenBank/DDBJ databases">
        <title>Chromosome-level genomes of two armyworms, Mythimna separata and Mythimna loreyi, provide insights into the biosynthesis and reception of sex pheromones.</title>
        <authorList>
            <person name="Zhao H."/>
        </authorList>
    </citation>
    <scope>NUCLEOTIDE SEQUENCE</scope>
    <source>
        <strain evidence="1">BeijingLab</strain>
        <tissue evidence="1">Pupa</tissue>
    </source>
</reference>
<dbReference type="Proteomes" id="UP001231518">
    <property type="component" value="Chromosome 9"/>
</dbReference>
<proteinExistence type="predicted"/>
<dbReference type="InterPro" id="IPR052709">
    <property type="entry name" value="Transposase-MT_Hybrid"/>
</dbReference>